<dbReference type="VEuPathDB" id="FungiDB:DNF11_2352"/>
<feature type="domain" description="Homeobox" evidence="7">
    <location>
        <begin position="248"/>
        <end position="311"/>
    </location>
</feature>
<comment type="subcellular location">
    <subcellularLocation>
        <location evidence="5">Nucleus</location>
    </subcellularLocation>
</comment>
<keyword evidence="9" id="KW-1185">Reference proteome</keyword>
<keyword evidence="3 5" id="KW-0371">Homeobox</keyword>
<dbReference type="GO" id="GO:0003677">
    <property type="term" value="F:DNA binding"/>
    <property type="evidence" value="ECO:0007669"/>
    <property type="project" value="UniProtKB-UniRule"/>
</dbReference>
<feature type="compositionally biased region" description="Polar residues" evidence="6">
    <location>
        <begin position="7"/>
        <end position="17"/>
    </location>
</feature>
<feature type="region of interest" description="Disordered" evidence="6">
    <location>
        <begin position="47"/>
        <end position="87"/>
    </location>
</feature>
<dbReference type="GO" id="GO:0005634">
    <property type="term" value="C:nucleus"/>
    <property type="evidence" value="ECO:0007669"/>
    <property type="project" value="UniProtKB-SubCell"/>
</dbReference>
<name>A0A3G2S7K3_MALR7</name>
<dbReference type="OrthoDB" id="10056939at2759"/>
<keyword evidence="4 5" id="KW-0539">Nucleus</keyword>
<accession>A0A3G2S7K3</accession>
<reference evidence="8 9" key="1">
    <citation type="submission" date="2018-10" db="EMBL/GenBank/DDBJ databases">
        <title>Complete genome sequence of Malassezia restricta CBS 7877.</title>
        <authorList>
            <person name="Morand S.C."/>
            <person name="Bertignac M."/>
            <person name="Iltis A."/>
            <person name="Kolder I."/>
            <person name="Pirovano W."/>
            <person name="Jourdain R."/>
            <person name="Clavaud C."/>
        </authorList>
    </citation>
    <scope>NUCLEOTIDE SEQUENCE [LARGE SCALE GENOMIC DNA]</scope>
    <source>
        <strain evidence="8 9">CBS 7877</strain>
    </source>
</reference>
<evidence type="ECO:0000259" key="7">
    <source>
        <dbReference type="PROSITE" id="PS50071"/>
    </source>
</evidence>
<dbReference type="PROSITE" id="PS50071">
    <property type="entry name" value="HOMEOBOX_2"/>
    <property type="match status" value="1"/>
</dbReference>
<evidence type="ECO:0000313" key="8">
    <source>
        <dbReference type="EMBL" id="AYO43302.1"/>
    </source>
</evidence>
<dbReference type="CDD" id="cd00086">
    <property type="entry name" value="homeodomain"/>
    <property type="match status" value="1"/>
</dbReference>
<dbReference type="PANTHER" id="PTHR11850">
    <property type="entry name" value="HOMEOBOX PROTEIN TRANSCRIPTION FACTORS"/>
    <property type="match status" value="1"/>
</dbReference>
<dbReference type="SUPFAM" id="SSF46689">
    <property type="entry name" value="Homeodomain-like"/>
    <property type="match status" value="1"/>
</dbReference>
<keyword evidence="2 5" id="KW-0238">DNA-binding</keyword>
<evidence type="ECO:0000256" key="3">
    <source>
        <dbReference type="ARBA" id="ARBA00023155"/>
    </source>
</evidence>
<dbReference type="STRING" id="425264.A0A3G2S7K3"/>
<organism evidence="8 9">
    <name type="scientific">Malassezia restricta (strain ATCC 96810 / NBRC 103918 / CBS 7877)</name>
    <name type="common">Seborrheic dermatitis infection agent</name>
    <dbReference type="NCBI Taxonomy" id="425264"/>
    <lineage>
        <taxon>Eukaryota</taxon>
        <taxon>Fungi</taxon>
        <taxon>Dikarya</taxon>
        <taxon>Basidiomycota</taxon>
        <taxon>Ustilaginomycotina</taxon>
        <taxon>Malasseziomycetes</taxon>
        <taxon>Malasseziales</taxon>
        <taxon>Malasseziaceae</taxon>
        <taxon>Malassezia</taxon>
    </lineage>
</organism>
<evidence type="ECO:0000256" key="4">
    <source>
        <dbReference type="ARBA" id="ARBA00023242"/>
    </source>
</evidence>
<feature type="DNA-binding region" description="Homeobox" evidence="5">
    <location>
        <begin position="250"/>
        <end position="312"/>
    </location>
</feature>
<feature type="region of interest" description="Disordered" evidence="6">
    <location>
        <begin position="184"/>
        <end position="203"/>
    </location>
</feature>
<dbReference type="InterPro" id="IPR050224">
    <property type="entry name" value="TALE_homeobox"/>
</dbReference>
<dbReference type="GO" id="GO:0006355">
    <property type="term" value="P:regulation of DNA-templated transcription"/>
    <property type="evidence" value="ECO:0007669"/>
    <property type="project" value="InterPro"/>
</dbReference>
<evidence type="ECO:0000256" key="5">
    <source>
        <dbReference type="PROSITE-ProRule" id="PRU00108"/>
    </source>
</evidence>
<dbReference type="EMBL" id="CP033151">
    <property type="protein sequence ID" value="AYO43302.1"/>
    <property type="molecule type" value="Genomic_DNA"/>
</dbReference>
<dbReference type="Gene3D" id="1.10.10.60">
    <property type="entry name" value="Homeodomain-like"/>
    <property type="match status" value="1"/>
</dbReference>
<evidence type="ECO:0000256" key="2">
    <source>
        <dbReference type="ARBA" id="ARBA00023125"/>
    </source>
</evidence>
<dbReference type="InterPro" id="IPR009057">
    <property type="entry name" value="Homeodomain-like_sf"/>
</dbReference>
<feature type="region of interest" description="Disordered" evidence="6">
    <location>
        <begin position="1"/>
        <end position="21"/>
    </location>
</feature>
<protein>
    <submittedName>
        <fullName evidence="8">Homeobox protein PKNOX2</fullName>
    </submittedName>
</protein>
<dbReference type="InterPro" id="IPR001356">
    <property type="entry name" value="HD"/>
</dbReference>
<evidence type="ECO:0000256" key="6">
    <source>
        <dbReference type="SAM" id="MobiDB-lite"/>
    </source>
</evidence>
<feature type="region of interest" description="Disordered" evidence="6">
    <location>
        <begin position="315"/>
        <end position="334"/>
    </location>
</feature>
<evidence type="ECO:0000256" key="1">
    <source>
        <dbReference type="ARBA" id="ARBA00005800"/>
    </source>
</evidence>
<evidence type="ECO:0000313" key="9">
    <source>
        <dbReference type="Proteomes" id="UP000269793"/>
    </source>
</evidence>
<dbReference type="Pfam" id="PF05920">
    <property type="entry name" value="Homeobox_KN"/>
    <property type="match status" value="1"/>
</dbReference>
<gene>
    <name evidence="8" type="primary">PKNOX2</name>
    <name evidence="8" type="ORF">DNF11_2352</name>
</gene>
<comment type="similarity">
    <text evidence="1">Belongs to the TALE/M-ATYP homeobox family.</text>
</comment>
<proteinExistence type="inferred from homology"/>
<feature type="region of interest" description="Disordered" evidence="6">
    <location>
        <begin position="239"/>
        <end position="258"/>
    </location>
</feature>
<dbReference type="Proteomes" id="UP000269793">
    <property type="component" value="Chromosome IV"/>
</dbReference>
<dbReference type="SMART" id="SM00389">
    <property type="entry name" value="HOX"/>
    <property type="match status" value="1"/>
</dbReference>
<dbReference type="AlphaFoldDB" id="A0A3G2S7K3"/>
<sequence>MAHYASPISTTPRASTSHLHRSLLDSPGSFARDHCARFRSKPIRSQTLPTFQDLTSRRVHPYASHAERKARDASRSRIPHMDARDKYESLQSPTMHSTRMENRECAISPTEYGFMNMRHYYPDMRYPYVPGRVSASHTAGAHSPKVLDHYLEDEYYHNNGKPTGYVYPSPRYRPVPNLSRSHEKFHGSYGSPHRLYQHPSKDEDEYPTSYAMVTMPHSHWSEDDASSSDMLEKQEFEKMTNTRNTPAQAPPKRGGKLPKHITDTLKAWLLEHADHPYPTEDEKRAFCDYTGLDICQISNWFVNARRRILAPAGARATNATGTTATNAAAPPATT</sequence>
<dbReference type="InterPro" id="IPR008422">
    <property type="entry name" value="KN_HD"/>
</dbReference>
<feature type="compositionally biased region" description="Basic and acidic residues" evidence="6">
    <location>
        <begin position="65"/>
        <end position="87"/>
    </location>
</feature>